<dbReference type="PANTHER" id="PTHR47963:SF9">
    <property type="entry name" value="CRISPR-ASSOCIATED ENDONUCLEASE_HELICASE CAS3"/>
    <property type="match status" value="1"/>
</dbReference>
<dbReference type="NCBIfam" id="TIGR01587">
    <property type="entry name" value="cas3_core"/>
    <property type="match status" value="1"/>
</dbReference>
<dbReference type="SUPFAM" id="SSF109604">
    <property type="entry name" value="HD-domain/PDEase-like"/>
    <property type="match status" value="1"/>
</dbReference>
<dbReference type="EMBL" id="FOUO01000011">
    <property type="protein sequence ID" value="SFM58040.1"/>
    <property type="molecule type" value="Genomic_DNA"/>
</dbReference>
<dbReference type="InterPro" id="IPR054712">
    <property type="entry name" value="Cas3-like_dom"/>
</dbReference>
<dbReference type="InterPro" id="IPR027417">
    <property type="entry name" value="P-loop_NTPase"/>
</dbReference>
<dbReference type="PANTHER" id="PTHR47963">
    <property type="entry name" value="DEAD-BOX ATP-DEPENDENT RNA HELICASE 47, MITOCHONDRIAL"/>
    <property type="match status" value="1"/>
</dbReference>
<keyword evidence="5" id="KW-0547">Nucleotide-binding</keyword>
<evidence type="ECO:0000256" key="6">
    <source>
        <dbReference type="ARBA" id="ARBA00022801"/>
    </source>
</evidence>
<dbReference type="OrthoDB" id="9810236at2"/>
<sequence length="833" mass="92348">MSFESFFAAAMGEGCSPFPYQKRLTEGPWPDCVEIPTGLGKTAGIALAWAYRRGVRADGERKAPDPDTPRRLIWCLPMRVLVEQTARNIREWLQRLQVLGDAGEPGRIAVHMLMGGEADLRRGAWAAYPEQDAVLVGTQDMLLSRALMRGYAMSRYQWPVHYALLHNDALWVLDEAQLMGPALPTTTQLEAFRRMLDTAAPARSVWVSATLHTDWLDTVDFRPYQRSGLQHLQLEDADRRSPAVAARIQAAKRLDLAETRLLASNGKISKGESAYTRDLAREVIAAHRDGEQTLVILNRVDRAQALFDALAGTDAQRLLLHARFRPAERAAIESQLQEPPGESGRIIIATQAVEAGVDLDSRVLFTELAPWASLVQRFGRCNRAGRFEDARIYWIDLDENTGDLALPYEAISLARAREQLRAAASAAPADLPPVTEAPPTDQVLRRRDLLDLFNTDPDLSGFDVDIAPYIRDTGTPPVQVFWRAVDDDEAAAEQGAPSREELCSVSVGQLRNHLSRKLPTPRRRKLGREVRFAWRLDPLAGRGRGGRWRRIRADEVRPGQTILLAAADGGYDPHRGFVAGDAEPVAVIPQKNGVDPEGYGSDVLSHMGRRVPLPEHLADVAAAMADLGHSLECPQKERTLLELAARWHDVGKAHEAFQRGIGFEPGDPDGPWAKSDQSGRPDYHRLDGQGRREDRPGFRHELASALAWLEAGGGGLSPSERNRVAYLIAAHHGRVRLGLRALPDEMEPPEPGILYARGIWDGDSLPALNLHGLRLEPVTLRLDLMRLGNGPQGPSWSERTQRLLNELGPFRLAWEEALVRIADWRASAREAGE</sequence>
<dbReference type="InterPro" id="IPR006483">
    <property type="entry name" value="CRISPR-assoc_Cas3_HD"/>
</dbReference>
<evidence type="ECO:0000256" key="4">
    <source>
        <dbReference type="ARBA" id="ARBA00022723"/>
    </source>
</evidence>
<dbReference type="NCBIfam" id="TIGR01596">
    <property type="entry name" value="cas3_HD"/>
    <property type="match status" value="1"/>
</dbReference>
<evidence type="ECO:0000313" key="13">
    <source>
        <dbReference type="EMBL" id="SFM58040.1"/>
    </source>
</evidence>
<dbReference type="Gene3D" id="3.40.50.300">
    <property type="entry name" value="P-loop containing nucleotide triphosphate hydrolases"/>
    <property type="match status" value="2"/>
</dbReference>
<dbReference type="SMART" id="SM00490">
    <property type="entry name" value="HELICc"/>
    <property type="match status" value="1"/>
</dbReference>
<keyword evidence="14" id="KW-1185">Reference proteome</keyword>
<organism evidence="13 14">
    <name type="scientific">Ectothiorhodospira mobilis</name>
    <dbReference type="NCBI Taxonomy" id="195064"/>
    <lineage>
        <taxon>Bacteria</taxon>
        <taxon>Pseudomonadati</taxon>
        <taxon>Pseudomonadota</taxon>
        <taxon>Gammaproteobacteria</taxon>
        <taxon>Chromatiales</taxon>
        <taxon>Ectothiorhodospiraceae</taxon>
        <taxon>Ectothiorhodospira</taxon>
    </lineage>
</organism>
<evidence type="ECO:0000256" key="7">
    <source>
        <dbReference type="ARBA" id="ARBA00022806"/>
    </source>
</evidence>
<dbReference type="Pfam" id="PF00270">
    <property type="entry name" value="DEAD"/>
    <property type="match status" value="1"/>
</dbReference>
<dbReference type="GO" id="GO:0003723">
    <property type="term" value="F:RNA binding"/>
    <property type="evidence" value="ECO:0007669"/>
    <property type="project" value="TreeGrafter"/>
</dbReference>
<protein>
    <submittedName>
        <fullName evidence="13">CRISPR-associated endonuclease/helicase Cas3</fullName>
    </submittedName>
</protein>
<keyword evidence="4" id="KW-0479">Metal-binding</keyword>
<dbReference type="SUPFAM" id="SSF52540">
    <property type="entry name" value="P-loop containing nucleoside triphosphate hydrolases"/>
    <property type="match status" value="1"/>
</dbReference>
<gene>
    <name evidence="13" type="ORF">SAMN05421721_11156</name>
</gene>
<feature type="domain" description="HD Cas3-type" evidence="12">
    <location>
        <begin position="606"/>
        <end position="825"/>
    </location>
</feature>
<evidence type="ECO:0000256" key="5">
    <source>
        <dbReference type="ARBA" id="ARBA00022741"/>
    </source>
</evidence>
<dbReference type="InterPro" id="IPR001650">
    <property type="entry name" value="Helicase_C-like"/>
</dbReference>
<dbReference type="GO" id="GO:0016787">
    <property type="term" value="F:hydrolase activity"/>
    <property type="evidence" value="ECO:0007669"/>
    <property type="project" value="UniProtKB-KW"/>
</dbReference>
<feature type="domain" description="Helicase C-terminal" evidence="11">
    <location>
        <begin position="278"/>
        <end position="435"/>
    </location>
</feature>
<comment type="similarity">
    <text evidence="1">In the N-terminal section; belongs to the CRISPR-associated nuclease Cas3-HD family.</text>
</comment>
<keyword evidence="7 13" id="KW-0347">Helicase</keyword>
<evidence type="ECO:0000256" key="2">
    <source>
        <dbReference type="ARBA" id="ARBA00009046"/>
    </source>
</evidence>
<accession>A0A1I4S189</accession>
<dbReference type="GO" id="GO:0051607">
    <property type="term" value="P:defense response to virus"/>
    <property type="evidence" value="ECO:0007669"/>
    <property type="project" value="UniProtKB-KW"/>
</dbReference>
<evidence type="ECO:0000256" key="1">
    <source>
        <dbReference type="ARBA" id="ARBA00006847"/>
    </source>
</evidence>
<dbReference type="Pfam" id="PF22590">
    <property type="entry name" value="Cas3-like_C_2"/>
    <property type="match status" value="1"/>
</dbReference>
<dbReference type="InterPro" id="IPR050547">
    <property type="entry name" value="DEAD_box_RNA_helicases"/>
</dbReference>
<dbReference type="PROSITE" id="PS51194">
    <property type="entry name" value="HELICASE_CTER"/>
    <property type="match status" value="1"/>
</dbReference>
<keyword evidence="9" id="KW-0051">Antiviral defense</keyword>
<dbReference type="GO" id="GO:0004519">
    <property type="term" value="F:endonuclease activity"/>
    <property type="evidence" value="ECO:0007669"/>
    <property type="project" value="UniProtKB-KW"/>
</dbReference>
<dbReference type="InterPro" id="IPR006474">
    <property type="entry name" value="Helicase_Cas3_CRISPR-ass_core"/>
</dbReference>
<dbReference type="GO" id="GO:0005524">
    <property type="term" value="F:ATP binding"/>
    <property type="evidence" value="ECO:0007669"/>
    <property type="project" value="UniProtKB-KW"/>
</dbReference>
<dbReference type="GO" id="GO:0003724">
    <property type="term" value="F:RNA helicase activity"/>
    <property type="evidence" value="ECO:0007669"/>
    <property type="project" value="TreeGrafter"/>
</dbReference>
<keyword evidence="8" id="KW-0067">ATP-binding</keyword>
<name>A0A1I4S189_ECTMO</name>
<keyword evidence="3" id="KW-0540">Nuclease</keyword>
<dbReference type="Pfam" id="PF18019">
    <property type="entry name" value="Cas3_HD"/>
    <property type="match status" value="1"/>
</dbReference>
<dbReference type="STRING" id="195064.SAMN05421721_11156"/>
<feature type="compositionally biased region" description="Basic and acidic residues" evidence="10">
    <location>
        <begin position="677"/>
        <end position="695"/>
    </location>
</feature>
<dbReference type="GO" id="GO:0046872">
    <property type="term" value="F:metal ion binding"/>
    <property type="evidence" value="ECO:0007669"/>
    <property type="project" value="UniProtKB-KW"/>
</dbReference>
<dbReference type="InterPro" id="IPR038257">
    <property type="entry name" value="CRISPR-assoc_Cas3_HD_sf"/>
</dbReference>
<dbReference type="RefSeq" id="WP_090486096.1">
    <property type="nucleotide sequence ID" value="NZ_FOUO01000011.1"/>
</dbReference>
<evidence type="ECO:0000259" key="11">
    <source>
        <dbReference type="PROSITE" id="PS51194"/>
    </source>
</evidence>
<dbReference type="Gene3D" id="1.10.3210.30">
    <property type="match status" value="1"/>
</dbReference>
<evidence type="ECO:0000256" key="8">
    <source>
        <dbReference type="ARBA" id="ARBA00022840"/>
    </source>
</evidence>
<evidence type="ECO:0000313" key="14">
    <source>
        <dbReference type="Proteomes" id="UP000199556"/>
    </source>
</evidence>
<dbReference type="AlphaFoldDB" id="A0A1I4S189"/>
<evidence type="ECO:0000256" key="10">
    <source>
        <dbReference type="SAM" id="MobiDB-lite"/>
    </source>
</evidence>
<reference evidence="13 14" key="1">
    <citation type="submission" date="2016-10" db="EMBL/GenBank/DDBJ databases">
        <authorList>
            <person name="de Groot N.N."/>
        </authorList>
    </citation>
    <scope>NUCLEOTIDE SEQUENCE [LARGE SCALE GENOMIC DNA]</scope>
    <source>
        <strain evidence="13 14">DSM 4180</strain>
    </source>
</reference>
<proteinExistence type="inferred from homology"/>
<evidence type="ECO:0000256" key="9">
    <source>
        <dbReference type="ARBA" id="ARBA00023118"/>
    </source>
</evidence>
<keyword evidence="6" id="KW-0378">Hydrolase</keyword>
<feature type="region of interest" description="Disordered" evidence="10">
    <location>
        <begin position="660"/>
        <end position="695"/>
    </location>
</feature>
<dbReference type="InterPro" id="IPR011545">
    <property type="entry name" value="DEAD/DEAH_box_helicase_dom"/>
</dbReference>
<dbReference type="PROSITE" id="PS51643">
    <property type="entry name" value="HD_CAS3"/>
    <property type="match status" value="1"/>
</dbReference>
<evidence type="ECO:0000256" key="3">
    <source>
        <dbReference type="ARBA" id="ARBA00022722"/>
    </source>
</evidence>
<dbReference type="Proteomes" id="UP000199556">
    <property type="component" value="Unassembled WGS sequence"/>
</dbReference>
<comment type="similarity">
    <text evidence="2">In the central section; belongs to the CRISPR-associated helicase Cas3 family.</text>
</comment>
<keyword evidence="13" id="KW-0255">Endonuclease</keyword>
<evidence type="ECO:0000259" key="12">
    <source>
        <dbReference type="PROSITE" id="PS51643"/>
    </source>
</evidence>